<gene>
    <name evidence="6" type="ORF">ABT57_01725</name>
</gene>
<dbReference type="InterPro" id="IPR036328">
    <property type="entry name" value="MliC_sf"/>
</dbReference>
<dbReference type="Pfam" id="PF09864">
    <property type="entry name" value="MliC"/>
    <property type="match status" value="1"/>
</dbReference>
<keyword evidence="7" id="KW-1185">Reference proteome</keyword>
<dbReference type="Gene3D" id="2.40.128.200">
    <property type="match status" value="1"/>
</dbReference>
<evidence type="ECO:0000313" key="7">
    <source>
        <dbReference type="Proteomes" id="UP000035909"/>
    </source>
</evidence>
<evidence type="ECO:0000256" key="4">
    <source>
        <dbReference type="ARBA" id="ARBA00023288"/>
    </source>
</evidence>
<dbReference type="EMBL" id="LDOU01000002">
    <property type="protein sequence ID" value="KLV11657.1"/>
    <property type="molecule type" value="Genomic_DNA"/>
</dbReference>
<keyword evidence="1" id="KW-0732">Signal</keyword>
<reference evidence="6 7" key="1">
    <citation type="submission" date="2015-05" db="EMBL/GenBank/DDBJ databases">
        <title>Photobacterium galathea sp. nov.</title>
        <authorList>
            <person name="Machado H."/>
            <person name="Gram L."/>
        </authorList>
    </citation>
    <scope>NUCLEOTIDE SEQUENCE [LARGE SCALE GENOMIC DNA]</scope>
    <source>
        <strain evidence="6 7">DSM 22954</strain>
    </source>
</reference>
<evidence type="ECO:0000256" key="1">
    <source>
        <dbReference type="ARBA" id="ARBA00022729"/>
    </source>
</evidence>
<dbReference type="InterPro" id="IPR052755">
    <property type="entry name" value="Lysozyme_Inhibitor_LprI"/>
</dbReference>
<accession>A0A0J1KBE8</accession>
<organism evidence="6 7">
    <name type="scientific">Photobacterium ganghwense</name>
    <dbReference type="NCBI Taxonomy" id="320778"/>
    <lineage>
        <taxon>Bacteria</taxon>
        <taxon>Pseudomonadati</taxon>
        <taxon>Pseudomonadota</taxon>
        <taxon>Gammaproteobacteria</taxon>
        <taxon>Vibrionales</taxon>
        <taxon>Vibrionaceae</taxon>
        <taxon>Photobacterium</taxon>
    </lineage>
</organism>
<feature type="domain" description="C-type lysozyme inhibitor" evidence="5">
    <location>
        <begin position="110"/>
        <end position="174"/>
    </location>
</feature>
<dbReference type="SUPFAM" id="SSF141488">
    <property type="entry name" value="YdhA-like"/>
    <property type="match status" value="1"/>
</dbReference>
<keyword evidence="4" id="KW-0449">Lipoprotein</keyword>
<sequence length="181" mass="20410">MAGTNVIAGEPAFDCTKAHGEVEKMICRDSGLAALDQKMQKVFDQAMLAYPETEKPLQRAMQRGWIKGRNECWKDVDVRACTEYEYKTRIIDLQITSGQLEVPQAVALDCNDNSQPFTAVFYEQTDPKSAVLTRGNDQIIVLAKPTASGTKYVGRNVTYNEHQGEIKINWFDNKLECKAKR</sequence>
<evidence type="ECO:0000313" key="6">
    <source>
        <dbReference type="EMBL" id="KLV11657.1"/>
    </source>
</evidence>
<dbReference type="InterPro" id="IPR018660">
    <property type="entry name" value="MliC"/>
</dbReference>
<dbReference type="STRING" id="320778.ABT57_01725"/>
<evidence type="ECO:0000256" key="3">
    <source>
        <dbReference type="ARBA" id="ARBA00023139"/>
    </source>
</evidence>
<evidence type="ECO:0000259" key="5">
    <source>
        <dbReference type="Pfam" id="PF09864"/>
    </source>
</evidence>
<dbReference type="GO" id="GO:0005576">
    <property type="term" value="C:extracellular region"/>
    <property type="evidence" value="ECO:0007669"/>
    <property type="project" value="TreeGrafter"/>
</dbReference>
<keyword evidence="2" id="KW-0472">Membrane</keyword>
<evidence type="ECO:0000256" key="2">
    <source>
        <dbReference type="ARBA" id="ARBA00023136"/>
    </source>
</evidence>
<dbReference type="Proteomes" id="UP000035909">
    <property type="component" value="Unassembled WGS sequence"/>
</dbReference>
<comment type="caution">
    <text evidence="6">The sequence shown here is derived from an EMBL/GenBank/DDBJ whole genome shotgun (WGS) entry which is preliminary data.</text>
</comment>
<proteinExistence type="predicted"/>
<protein>
    <recommendedName>
        <fullName evidence="5">C-type lysozyme inhibitor domain-containing protein</fullName>
    </recommendedName>
</protein>
<dbReference type="AlphaFoldDB" id="A0A0J1KBE8"/>
<dbReference type="PATRIC" id="fig|320778.3.peg.368"/>
<dbReference type="PANTHER" id="PTHR37549:SF1">
    <property type="entry name" value="LIPOPROTEIN LPRI"/>
    <property type="match status" value="1"/>
</dbReference>
<name>A0A0J1KBE8_9GAMM</name>
<keyword evidence="3" id="KW-0564">Palmitate</keyword>
<dbReference type="PANTHER" id="PTHR37549">
    <property type="entry name" value="LIPOPROTEIN LPRI"/>
    <property type="match status" value="1"/>
</dbReference>